<dbReference type="PANTHER" id="PTHR43283:SF18">
    <property type="match status" value="1"/>
</dbReference>
<dbReference type="EMBL" id="FNSD01000001">
    <property type="protein sequence ID" value="SEB73678.1"/>
    <property type="molecule type" value="Genomic_DNA"/>
</dbReference>
<dbReference type="InterPro" id="IPR050789">
    <property type="entry name" value="Diverse_Enzym_Activities"/>
</dbReference>
<dbReference type="InterPro" id="IPR012338">
    <property type="entry name" value="Beta-lactam/transpept-like"/>
</dbReference>
<evidence type="ECO:0000259" key="2">
    <source>
        <dbReference type="Pfam" id="PF00144"/>
    </source>
</evidence>
<organism evidence="3 4">
    <name type="scientific">Terriglobus roseus</name>
    <dbReference type="NCBI Taxonomy" id="392734"/>
    <lineage>
        <taxon>Bacteria</taxon>
        <taxon>Pseudomonadati</taxon>
        <taxon>Acidobacteriota</taxon>
        <taxon>Terriglobia</taxon>
        <taxon>Terriglobales</taxon>
        <taxon>Acidobacteriaceae</taxon>
        <taxon>Terriglobus</taxon>
    </lineage>
</organism>
<name>A0A1H4LSX2_9BACT</name>
<feature type="domain" description="Beta-lactamase-related" evidence="2">
    <location>
        <begin position="42"/>
        <end position="364"/>
    </location>
</feature>
<dbReference type="OrthoDB" id="119951at2"/>
<evidence type="ECO:0000313" key="3">
    <source>
        <dbReference type="EMBL" id="SEB73678.1"/>
    </source>
</evidence>
<feature type="chain" id="PRO_5010169117" evidence="1">
    <location>
        <begin position="22"/>
        <end position="400"/>
    </location>
</feature>
<dbReference type="AlphaFoldDB" id="A0A1H4LSX2"/>
<evidence type="ECO:0000313" key="4">
    <source>
        <dbReference type="Proteomes" id="UP000182409"/>
    </source>
</evidence>
<feature type="signal peptide" evidence="1">
    <location>
        <begin position="1"/>
        <end position="21"/>
    </location>
</feature>
<dbReference type="Gene3D" id="3.40.710.10">
    <property type="entry name" value="DD-peptidase/beta-lactamase superfamily"/>
    <property type="match status" value="1"/>
</dbReference>
<dbReference type="SUPFAM" id="SSF56601">
    <property type="entry name" value="beta-lactamase/transpeptidase-like"/>
    <property type="match status" value="1"/>
</dbReference>
<reference evidence="3 4" key="1">
    <citation type="submission" date="2016-10" db="EMBL/GenBank/DDBJ databases">
        <authorList>
            <person name="de Groot N.N."/>
        </authorList>
    </citation>
    <scope>NUCLEOTIDE SEQUENCE [LARGE SCALE GENOMIC DNA]</scope>
    <source>
        <strain evidence="3 4">AB35.6</strain>
    </source>
</reference>
<proteinExistence type="predicted"/>
<dbReference type="Proteomes" id="UP000182409">
    <property type="component" value="Unassembled WGS sequence"/>
</dbReference>
<dbReference type="InterPro" id="IPR001466">
    <property type="entry name" value="Beta-lactam-related"/>
</dbReference>
<evidence type="ECO:0000256" key="1">
    <source>
        <dbReference type="SAM" id="SignalP"/>
    </source>
</evidence>
<dbReference type="PANTHER" id="PTHR43283">
    <property type="entry name" value="BETA-LACTAMASE-RELATED"/>
    <property type="match status" value="1"/>
</dbReference>
<accession>A0A1H4LSX2</accession>
<sequence>MTATRSAVVLGALLVSVSASGQSIRRLDGTRIAAEDAGQFAAKTLEEDHVTGAQIVVLNDGKTVWSYAYGLRHKDPDQPMTTETTTWAASITKAVFATYVMQLVERHQFDLDKPIAQQLPKPLDEYEAYKDAASEIVKDPRWSKLTPRMCLSHTSGLLNIARMQEPEGKLRFHSEPGDHYSYSGEGINLVQFVLEQQQGKPLDILMQDAIFGPLEMTRTSEIYQKRFADNVADRFDRDERFHAQTRRFPARAAGNMTTSAEDLGRFAEALFAGKILSAKTQQQMLFPQVRIQTLHQFAFAKNEPEGVEAKQVGLAYGVGWGLLTHTRFGPAFFKEGHGDGAQNYMICFTRRRDCMVVLTNSDNGELAFRPLLEKILGDSVTPWEWEGYTPAAIAAGRANP</sequence>
<dbReference type="Pfam" id="PF00144">
    <property type="entry name" value="Beta-lactamase"/>
    <property type="match status" value="1"/>
</dbReference>
<protein>
    <submittedName>
        <fullName evidence="3">CubicO group peptidase, beta-lactamase class C family</fullName>
    </submittedName>
</protein>
<gene>
    <name evidence="3" type="ORF">SAMN05443244_1701</name>
</gene>
<keyword evidence="1" id="KW-0732">Signal</keyword>
<dbReference type="RefSeq" id="WP_074653328.1">
    <property type="nucleotide sequence ID" value="NZ_FNSD01000001.1"/>
</dbReference>